<dbReference type="RefSeq" id="WP_087916641.1">
    <property type="nucleotide sequence ID" value="NZ_CP021780.1"/>
</dbReference>
<dbReference type="Proteomes" id="UP000249890">
    <property type="component" value="Chromosome"/>
</dbReference>
<sequence length="100" mass="11768">MKKISKSKRQSKDNKYEFPVKTDFVFRIHMKTTERETKIITCFELPSGEQHVRNYGNIPAHILLVPYLGQEFEMYLDGELEGIMLLTKATRSMFEYEKSG</sequence>
<organism evidence="1 2">
    <name type="scientific">Paenibacillus donghaensis</name>
    <dbReference type="NCBI Taxonomy" id="414771"/>
    <lineage>
        <taxon>Bacteria</taxon>
        <taxon>Bacillati</taxon>
        <taxon>Bacillota</taxon>
        <taxon>Bacilli</taxon>
        <taxon>Bacillales</taxon>
        <taxon>Paenibacillaceae</taxon>
        <taxon>Paenibacillus</taxon>
    </lineage>
</organism>
<evidence type="ECO:0000313" key="1">
    <source>
        <dbReference type="EMBL" id="ASA22643.1"/>
    </source>
</evidence>
<protein>
    <submittedName>
        <fullName evidence="1">Uncharacterized protein</fullName>
    </submittedName>
</protein>
<dbReference type="AlphaFoldDB" id="A0A2Z2KHB9"/>
<dbReference type="KEGG" id="pdh:B9T62_18725"/>
<dbReference type="EMBL" id="CP021780">
    <property type="protein sequence ID" value="ASA22643.1"/>
    <property type="molecule type" value="Genomic_DNA"/>
</dbReference>
<gene>
    <name evidence="1" type="ORF">B9T62_18725</name>
</gene>
<accession>A0A2Z2KHB9</accession>
<name>A0A2Z2KHB9_9BACL</name>
<evidence type="ECO:0000313" key="2">
    <source>
        <dbReference type="Proteomes" id="UP000249890"/>
    </source>
</evidence>
<keyword evidence="2" id="KW-1185">Reference proteome</keyword>
<proteinExistence type="predicted"/>
<reference evidence="1 2" key="1">
    <citation type="submission" date="2017-06" db="EMBL/GenBank/DDBJ databases">
        <title>Complete genome sequence of Paenibacillus donghaensis KCTC 13049T isolated from East Sea sediment, South Korea.</title>
        <authorList>
            <person name="Jung B.K."/>
            <person name="Hong S.-J."/>
            <person name="Shin J.-H."/>
        </authorList>
    </citation>
    <scope>NUCLEOTIDE SEQUENCE [LARGE SCALE GENOMIC DNA]</scope>
    <source>
        <strain evidence="1 2">KCTC 13049</strain>
    </source>
</reference>
<dbReference type="OrthoDB" id="9815002at2"/>